<protein>
    <submittedName>
        <fullName evidence="1">Uncharacterized protein</fullName>
    </submittedName>
</protein>
<comment type="caution">
    <text evidence="1">The sequence shown here is derived from an EMBL/GenBank/DDBJ whole genome shotgun (WGS) entry which is preliminary data.</text>
</comment>
<reference evidence="2" key="1">
    <citation type="submission" date="2017-09" db="EMBL/GenBank/DDBJ databases">
        <title>Depth-based differentiation of microbial function through sediment-hosted aquifers and enrichment of novel symbionts in the deep terrestrial subsurface.</title>
        <authorList>
            <person name="Probst A.J."/>
            <person name="Ladd B."/>
            <person name="Jarett J.K."/>
            <person name="Geller-Mcgrath D.E."/>
            <person name="Sieber C.M."/>
            <person name="Emerson J.B."/>
            <person name="Anantharaman K."/>
            <person name="Thomas B.C."/>
            <person name="Malmstrom R."/>
            <person name="Stieglmeier M."/>
            <person name="Klingl A."/>
            <person name="Woyke T."/>
            <person name="Ryan C.M."/>
            <person name="Banfield J.F."/>
        </authorList>
    </citation>
    <scope>NUCLEOTIDE SEQUENCE [LARGE SCALE GENOMIC DNA]</scope>
</reference>
<evidence type="ECO:0000313" key="1">
    <source>
        <dbReference type="EMBL" id="PIX34287.1"/>
    </source>
</evidence>
<dbReference type="Gene3D" id="2.60.40.790">
    <property type="match status" value="1"/>
</dbReference>
<organism evidence="1 2">
    <name type="scientific">Candidatus Infernicultor aquiphilus</name>
    <dbReference type="NCBI Taxonomy" id="1805029"/>
    <lineage>
        <taxon>Bacteria</taxon>
        <taxon>Pseudomonadati</taxon>
        <taxon>Atribacterota</taxon>
        <taxon>Candidatus Phoenicimicrobiia</taxon>
        <taxon>Candidatus Pheonicimicrobiales</taxon>
        <taxon>Candidatus Phoenicimicrobiaceae</taxon>
        <taxon>Candidatus Infernicultor</taxon>
    </lineage>
</organism>
<dbReference type="EMBL" id="PFIP01000088">
    <property type="protein sequence ID" value="PIX34287.1"/>
    <property type="molecule type" value="Genomic_DNA"/>
</dbReference>
<proteinExistence type="predicted"/>
<accession>A0A2M7K829</accession>
<name>A0A2M7K829_9BACT</name>
<dbReference type="InterPro" id="IPR008978">
    <property type="entry name" value="HSP20-like_chaperone"/>
</dbReference>
<dbReference type="Proteomes" id="UP000231493">
    <property type="component" value="Unassembled WGS sequence"/>
</dbReference>
<dbReference type="SUPFAM" id="SSF49764">
    <property type="entry name" value="HSP20-like chaperones"/>
    <property type="match status" value="1"/>
</dbReference>
<dbReference type="AlphaFoldDB" id="A0A2M7K829"/>
<gene>
    <name evidence="1" type="ORF">COZ58_04525</name>
</gene>
<dbReference type="CDD" id="cd06464">
    <property type="entry name" value="ACD_sHsps-like"/>
    <property type="match status" value="1"/>
</dbReference>
<sequence length="337" mass="39098">MGKKVKQINIVSEGRRVPYIAIKDPENWKKVIEERTPDSQFTSSDPQLTTPNSQSDQVILKEKGSYLTPGQSRWGLGTLLLTPEKLTFFTSKSGLVGEIPLRSIKDLRIEKRIYGVSQSDTISIVYESFGELSKAWIIALNLETWRKELYKRVLLKVDRETLNKIVTELDADSKEILRFLYEHRHARIDTLAQLIEAPTHMYILLKIREIINPTAEKMIGYPILSFESSKVDRETGEKVLFSWWLTGQPDQEHQEREEPLLDIFDEDAELIVYLELLGIKEDKLRLRVANNKLIIDADKNYHKEIPIPTVVKAKSFTKRYKNNILEVRLKKADYQTV</sequence>
<evidence type="ECO:0000313" key="2">
    <source>
        <dbReference type="Proteomes" id="UP000231493"/>
    </source>
</evidence>